<evidence type="ECO:0000313" key="4">
    <source>
        <dbReference type="Proteomes" id="UP000578531"/>
    </source>
</evidence>
<feature type="region of interest" description="Disordered" evidence="1">
    <location>
        <begin position="582"/>
        <end position="631"/>
    </location>
</feature>
<dbReference type="PROSITE" id="PS50097">
    <property type="entry name" value="BTB"/>
    <property type="match status" value="1"/>
</dbReference>
<evidence type="ECO:0000259" key="2">
    <source>
        <dbReference type="PROSITE" id="PS50097"/>
    </source>
</evidence>
<feature type="region of interest" description="Disordered" evidence="1">
    <location>
        <begin position="762"/>
        <end position="889"/>
    </location>
</feature>
<sequence length="976" mass="107315">MRDPSMQPGESADEGDIPSHALHGLLADLNISSPSNRLSHAQLPTWTFPASPPTRNTPSPRPADGSIFSPRPPPRYHPNSAPELDLASPTHVTNPTHVVTPTPSINQPSLFNTPNRSIFSSGPPTSSVSANTAQASMSSPSPVHPTHPLSTLTVPTSGSSRRSVHYQNENLPTAIKSRIPRAEKDVDDPSVQVEGTTSAERRGTSTPTALTRLFAAPEVTPIVSRHSSYIRTASGTAYTRASSAETAPLPNHLYNRGLLGGKHSDIAIHAFGTRYALHRLLLDRAPFFSSALSEPWFESSSKEIALHPDDIDSNITQAAFELALKRLYGCNVAMEEDKEAVGLFATGCWLEMADLVDASVTSILRQMSPAKIGSLIKLVTNNYYGKNGDRILATAKAMLCREGWEMPVRYWDGVSGEIAREIIGGDGFFVPGEWERWVLAKRVLDRKLKLRAIEAGLIEPNGTHKRAPPDTMSFSAIRFDTVYRKNSAVASRHIPEAYDSWLALYTNPDIAALLVLLDEGIHYVHLSFEQLQKIRSQRDVLGLPLMPEKVINDALWMQMELRQRIVNAPELDEVLGLSKESEEVQEAAHLQGDASEATNGKGKERDTDFYDDQEDDDEMESGSWDGNGRPRKFWIPNVDSTSVTGANPDTSLYATPSTNRPYISRLSASIDPVDVQWASDFTASANERPTTADRNEPIPPISYTNYPPFRFAAEFPNPRNLKEKKRVYSRTVWYAGSLWNVYIQKVETTKNTQLGVYLHRAKEKEGSEDIHHRHTNSVDERIGQVEMLMRRNRNRRRSRGESLDEDASNSGTDPDSTLVAPGQPSRAATLSNLLRGGSRDDSSVTKSSQTPSPLSLSLPYNSAPNLNDSDDNDEAAGNREACNTNHSVPTLPTYVDGRSTIKTYFKIYSPSKGGRMLSVYESAPDSFNFSQSWGWKSSTMVLDDALCGYDGGGDSGGNGKGGRDGRLRFMVVIGNV</sequence>
<feature type="compositionally biased region" description="Polar residues" evidence="1">
    <location>
        <begin position="148"/>
        <end position="171"/>
    </location>
</feature>
<dbReference type="InterPro" id="IPR011333">
    <property type="entry name" value="SKP1/BTB/POZ_sf"/>
</dbReference>
<feature type="compositionally biased region" description="Polar residues" evidence="1">
    <location>
        <begin position="193"/>
        <end position="206"/>
    </location>
</feature>
<dbReference type="EMBL" id="JACCJC010000004">
    <property type="protein sequence ID" value="KAF6240048.1"/>
    <property type="molecule type" value="Genomic_DNA"/>
</dbReference>
<dbReference type="InterPro" id="IPR000210">
    <property type="entry name" value="BTB/POZ_dom"/>
</dbReference>
<reference evidence="3 4" key="1">
    <citation type="journal article" date="2020" name="Genomics">
        <title>Complete, high-quality genomes from long-read metagenomic sequencing of two wolf lichen thalli reveals enigmatic genome architecture.</title>
        <authorList>
            <person name="McKenzie S.K."/>
            <person name="Walston R.F."/>
            <person name="Allen J.L."/>
        </authorList>
    </citation>
    <scope>NUCLEOTIDE SEQUENCE [LARGE SCALE GENOMIC DNA]</scope>
    <source>
        <strain evidence="3">WasteWater2</strain>
    </source>
</reference>
<name>A0A8H6G3T0_9LECA</name>
<dbReference type="GeneID" id="59283332"/>
<dbReference type="Gene3D" id="3.30.710.10">
    <property type="entry name" value="Potassium Channel Kv1.1, Chain A"/>
    <property type="match status" value="1"/>
</dbReference>
<protein>
    <recommendedName>
        <fullName evidence="2">BTB domain-containing protein</fullName>
    </recommendedName>
</protein>
<gene>
    <name evidence="3" type="ORF">HO173_001658</name>
</gene>
<dbReference type="PANTHER" id="PTHR47369">
    <property type="entry name" value="BTB/POZ DOMAIN-CONTAINING PROTEIN"/>
    <property type="match status" value="1"/>
</dbReference>
<dbReference type="SUPFAM" id="SSF54695">
    <property type="entry name" value="POZ domain"/>
    <property type="match status" value="1"/>
</dbReference>
<keyword evidence="4" id="KW-1185">Reference proteome</keyword>
<feature type="compositionally biased region" description="Acidic residues" evidence="1">
    <location>
        <begin position="609"/>
        <end position="620"/>
    </location>
</feature>
<proteinExistence type="predicted"/>
<dbReference type="Proteomes" id="UP000578531">
    <property type="component" value="Unassembled WGS sequence"/>
</dbReference>
<dbReference type="OrthoDB" id="6359943at2759"/>
<evidence type="ECO:0000313" key="3">
    <source>
        <dbReference type="EMBL" id="KAF6240048.1"/>
    </source>
</evidence>
<dbReference type="PANTHER" id="PTHR47369:SF1">
    <property type="entry name" value="BTB_POZ DOMAIN-CONTAINING PROTEIN"/>
    <property type="match status" value="1"/>
</dbReference>
<comment type="caution">
    <text evidence="3">The sequence shown here is derived from an EMBL/GenBank/DDBJ whole genome shotgun (WGS) entry which is preliminary data.</text>
</comment>
<dbReference type="AlphaFoldDB" id="A0A8H6G3T0"/>
<feature type="region of interest" description="Disordered" evidence="1">
    <location>
        <begin position="35"/>
        <end position="206"/>
    </location>
</feature>
<feature type="compositionally biased region" description="Low complexity" evidence="1">
    <location>
        <begin position="851"/>
        <end position="867"/>
    </location>
</feature>
<organism evidence="3 4">
    <name type="scientific">Letharia columbiana</name>
    <dbReference type="NCBI Taxonomy" id="112416"/>
    <lineage>
        <taxon>Eukaryota</taxon>
        <taxon>Fungi</taxon>
        <taxon>Dikarya</taxon>
        <taxon>Ascomycota</taxon>
        <taxon>Pezizomycotina</taxon>
        <taxon>Lecanoromycetes</taxon>
        <taxon>OSLEUM clade</taxon>
        <taxon>Lecanoromycetidae</taxon>
        <taxon>Lecanorales</taxon>
        <taxon>Lecanorineae</taxon>
        <taxon>Parmeliaceae</taxon>
        <taxon>Letharia</taxon>
    </lineage>
</organism>
<accession>A0A8H6G3T0</accession>
<feature type="compositionally biased region" description="Basic and acidic residues" evidence="1">
    <location>
        <begin position="762"/>
        <end position="783"/>
    </location>
</feature>
<feature type="compositionally biased region" description="Low complexity" evidence="1">
    <location>
        <begin position="89"/>
        <end position="103"/>
    </location>
</feature>
<feature type="compositionally biased region" description="Polar residues" evidence="1">
    <location>
        <begin position="104"/>
        <end position="141"/>
    </location>
</feature>
<evidence type="ECO:0000256" key="1">
    <source>
        <dbReference type="SAM" id="MobiDB-lite"/>
    </source>
</evidence>
<feature type="domain" description="BTB" evidence="2">
    <location>
        <begin position="264"/>
        <end position="336"/>
    </location>
</feature>
<feature type="compositionally biased region" description="Polar residues" evidence="1">
    <location>
        <begin position="35"/>
        <end position="45"/>
    </location>
</feature>
<dbReference type="RefSeq" id="XP_037169317.1">
    <property type="nucleotide sequence ID" value="XM_037303595.1"/>
</dbReference>
<feature type="region of interest" description="Disordered" evidence="1">
    <location>
        <begin position="1"/>
        <end position="21"/>
    </location>
</feature>